<dbReference type="PRINTS" id="PR01435">
    <property type="entry name" value="NPOXDRDTASE5"/>
</dbReference>
<dbReference type="Gene3D" id="1.20.5.2700">
    <property type="match status" value="1"/>
</dbReference>
<dbReference type="InterPro" id="IPR018393">
    <property type="entry name" value="NADHpl_OxRdtase_5_subgr"/>
</dbReference>
<feature type="transmembrane region" description="Helical" evidence="6">
    <location>
        <begin position="121"/>
        <end position="138"/>
    </location>
</feature>
<dbReference type="InterPro" id="IPR001516">
    <property type="entry name" value="Proton_antipo_N"/>
</dbReference>
<feature type="transmembrane region" description="Helical" evidence="6">
    <location>
        <begin position="428"/>
        <end position="450"/>
    </location>
</feature>
<evidence type="ECO:0000313" key="10">
    <source>
        <dbReference type="Proteomes" id="UP001524547"/>
    </source>
</evidence>
<evidence type="ECO:0000259" key="7">
    <source>
        <dbReference type="Pfam" id="PF00361"/>
    </source>
</evidence>
<accession>A0ABT1VYK1</accession>
<evidence type="ECO:0000313" key="9">
    <source>
        <dbReference type="EMBL" id="MCQ8241401.1"/>
    </source>
</evidence>
<organism evidence="9 10">
    <name type="scientific">Rhizosaccharibacter radicis</name>
    <dbReference type="NCBI Taxonomy" id="2782605"/>
    <lineage>
        <taxon>Bacteria</taxon>
        <taxon>Pseudomonadati</taxon>
        <taxon>Pseudomonadota</taxon>
        <taxon>Alphaproteobacteria</taxon>
        <taxon>Acetobacterales</taxon>
        <taxon>Acetobacteraceae</taxon>
        <taxon>Rhizosaccharibacter</taxon>
    </lineage>
</organism>
<feature type="domain" description="NADH:quinone oxidoreductase/Mrp antiporter transmembrane" evidence="7">
    <location>
        <begin position="138"/>
        <end position="425"/>
    </location>
</feature>
<evidence type="ECO:0000256" key="6">
    <source>
        <dbReference type="SAM" id="Phobius"/>
    </source>
</evidence>
<proteinExistence type="predicted"/>
<dbReference type="PANTHER" id="PTHR42829">
    <property type="entry name" value="NADH-UBIQUINONE OXIDOREDUCTASE CHAIN 5"/>
    <property type="match status" value="1"/>
</dbReference>
<evidence type="ECO:0000259" key="8">
    <source>
        <dbReference type="Pfam" id="PF00662"/>
    </source>
</evidence>
<dbReference type="NCBIfam" id="TIGR01974">
    <property type="entry name" value="NDH_I_L"/>
    <property type="match status" value="1"/>
</dbReference>
<feature type="transmembrane region" description="Helical" evidence="6">
    <location>
        <begin position="319"/>
        <end position="339"/>
    </location>
</feature>
<evidence type="ECO:0000256" key="3">
    <source>
        <dbReference type="ARBA" id="ARBA00022989"/>
    </source>
</evidence>
<evidence type="ECO:0000256" key="4">
    <source>
        <dbReference type="ARBA" id="ARBA00023136"/>
    </source>
</evidence>
<dbReference type="PRINTS" id="PR01434">
    <property type="entry name" value="NADHDHGNASE5"/>
</dbReference>
<feature type="transmembrane region" description="Helical" evidence="6">
    <location>
        <begin position="144"/>
        <end position="163"/>
    </location>
</feature>
<feature type="transmembrane region" description="Helical" evidence="6">
    <location>
        <begin position="89"/>
        <end position="109"/>
    </location>
</feature>
<name>A0ABT1VYK1_9PROT</name>
<protein>
    <submittedName>
        <fullName evidence="9">NADH-quinone oxidoreductase subunit L</fullName>
    </submittedName>
</protein>
<keyword evidence="3 6" id="KW-1133">Transmembrane helix</keyword>
<feature type="transmembrane region" description="Helical" evidence="6">
    <location>
        <begin position="184"/>
        <end position="202"/>
    </location>
</feature>
<feature type="transmembrane region" description="Helical" evidence="6">
    <location>
        <begin position="351"/>
        <end position="368"/>
    </location>
</feature>
<dbReference type="InterPro" id="IPR003945">
    <property type="entry name" value="NU5C-like"/>
</dbReference>
<feature type="transmembrane region" description="Helical" evidence="6">
    <location>
        <begin position="222"/>
        <end position="240"/>
    </location>
</feature>
<feature type="domain" description="NADH-Ubiquinone oxidoreductase (complex I) chain 5 N-terminal" evidence="8">
    <location>
        <begin position="71"/>
        <end position="122"/>
    </location>
</feature>
<comment type="caution">
    <text evidence="9">The sequence shown here is derived from an EMBL/GenBank/DDBJ whole genome shotgun (WGS) entry which is preliminary data.</text>
</comment>
<keyword evidence="10" id="KW-1185">Reference proteome</keyword>
<evidence type="ECO:0000256" key="2">
    <source>
        <dbReference type="ARBA" id="ARBA00022692"/>
    </source>
</evidence>
<dbReference type="RefSeq" id="WP_422920141.1">
    <property type="nucleotide sequence ID" value="NZ_JAMZEJ010000006.1"/>
</dbReference>
<dbReference type="Proteomes" id="UP001524547">
    <property type="component" value="Unassembled WGS sequence"/>
</dbReference>
<dbReference type="Pfam" id="PF00662">
    <property type="entry name" value="Proton_antipo_N"/>
    <property type="match status" value="1"/>
</dbReference>
<keyword evidence="2 5" id="KW-0812">Transmembrane</keyword>
<comment type="subcellular location">
    <subcellularLocation>
        <location evidence="1">Endomembrane system</location>
        <topology evidence="1">Multi-pass membrane protein</topology>
    </subcellularLocation>
    <subcellularLocation>
        <location evidence="5">Membrane</location>
        <topology evidence="5">Multi-pass membrane protein</topology>
    </subcellularLocation>
</comment>
<dbReference type="InterPro" id="IPR001750">
    <property type="entry name" value="ND/Mrp_TM"/>
</dbReference>
<feature type="transmembrane region" description="Helical" evidence="6">
    <location>
        <begin position="389"/>
        <end position="408"/>
    </location>
</feature>
<evidence type="ECO:0000256" key="5">
    <source>
        <dbReference type="RuleBase" id="RU000320"/>
    </source>
</evidence>
<gene>
    <name evidence="9" type="primary">nuoL</name>
    <name evidence="9" type="ORF">NFI88_11195</name>
</gene>
<keyword evidence="4 6" id="KW-0472">Membrane</keyword>
<dbReference type="EMBL" id="JAMZEJ010000006">
    <property type="protein sequence ID" value="MCQ8241401.1"/>
    <property type="molecule type" value="Genomic_DNA"/>
</dbReference>
<feature type="transmembrane region" description="Helical" evidence="6">
    <location>
        <begin position="36"/>
        <end position="57"/>
    </location>
</feature>
<dbReference type="PANTHER" id="PTHR42829:SF2">
    <property type="entry name" value="NADH-UBIQUINONE OXIDOREDUCTASE CHAIN 5"/>
    <property type="match status" value="1"/>
</dbReference>
<feature type="transmembrane region" description="Helical" evidence="6">
    <location>
        <begin position="524"/>
        <end position="546"/>
    </location>
</feature>
<dbReference type="Pfam" id="PF00361">
    <property type="entry name" value="Proton_antipo_M"/>
    <property type="match status" value="1"/>
</dbReference>
<evidence type="ECO:0000256" key="1">
    <source>
        <dbReference type="ARBA" id="ARBA00004127"/>
    </source>
</evidence>
<dbReference type="NCBIfam" id="NF005141">
    <property type="entry name" value="PRK06590.1"/>
    <property type="match status" value="1"/>
</dbReference>
<reference evidence="9 10" key="1">
    <citation type="submission" date="2022-06" db="EMBL/GenBank/DDBJ databases">
        <title>Rhizosaccharibacter gen. nov. sp. nov. KSS12, endophytic bacteria isolated from sugarcane.</title>
        <authorList>
            <person name="Pitiwittayakul N."/>
        </authorList>
    </citation>
    <scope>NUCLEOTIDE SEQUENCE [LARGE SCALE GENOMIC DNA]</scope>
    <source>
        <strain evidence="9 10">KSS12</strain>
    </source>
</reference>
<feature type="transmembrane region" description="Helical" evidence="6">
    <location>
        <begin position="293"/>
        <end position="312"/>
    </location>
</feature>
<feature type="transmembrane region" description="Helical" evidence="6">
    <location>
        <begin position="625"/>
        <end position="646"/>
    </location>
</feature>
<sequence>MITVASLFSVAVFAPLLGALVTGLLGRVIGDPISRIVSVGLMVVSAGCAVAALWFGLAASAQAVAVPVSTWVQAGGFHAAWTLRFDTLSASMVTMVSCVSMLIHLYSVGYMSHEKNPVHRFFAYLSLFTFAMLMLVTSDNLIQLFFGWEGVGLASYLLIGYWYDRPSAVAAAIKAFIVNRIADLFFMVGIALLFLLFGTVSYDNIFATVPEHVGASYRLFGTSFPAFEVIGVLLFIGAMGKSAQLFFHTWLPDAMEGPTPVSALIHAATMVTAGVFLLARMSPLMEFAPVAKGLVVVIGASTCFFAATVGLVQPDIKRTIAYSTCSQLGYMFVAAGFGFYQGAMFHLTTHAFFKALLFLSAGSVIHALHDEQDMFRMGGLARKLPVTCAVMWIGSLALGAIPPFAGWWSKDAIIDGAWMAGGGLGGFAWTLCTAVAFLTALYSWRLLFLVFHGRPRVPELHDHAHESGPVILLPLLVLAVGAAFGGWLLRPWYIGEHQAAFWNGSIFNAPDNHVLATLEHTQGLIALVPTILSFLGVAVAFVCYMLKPEIPAQLARSMRPLYLFLLNKWYFDELYDRLFVRPYRALARLLWHVGDETVIDGVPRGLARLTVGGSSGIVRIQTGSIAVYAFTMLIGLVVLLSTFLLVR</sequence>
<feature type="transmembrane region" description="Helical" evidence="6">
    <location>
        <begin position="261"/>
        <end position="281"/>
    </location>
</feature>
<feature type="transmembrane region" description="Helical" evidence="6">
    <location>
        <begin position="470"/>
        <end position="489"/>
    </location>
</feature>